<evidence type="ECO:0000313" key="7">
    <source>
        <dbReference type="Proteomes" id="UP000092247"/>
    </source>
</evidence>
<reference evidence="6 7" key="1">
    <citation type="submission" date="2016-06" db="EMBL/GenBank/DDBJ databases">
        <authorList>
            <person name="Kjaerup R.B."/>
            <person name="Dalgaard T.S."/>
            <person name="Juul-Madsen H.R."/>
        </authorList>
    </citation>
    <scope>NUCLEOTIDE SEQUENCE [LARGE SCALE GENOMIC DNA]</scope>
    <source>
        <strain evidence="6 7">GCSL-Mp3</strain>
    </source>
</reference>
<sequence>MLNMDLNLLATLNVLLTEANITRAAQKQGMSVSAMSRALTRLRVVLNDPLLVKSGRFMVLTPYAASVRPRVTQLIEQIELVFKTPDVPDFIQLNQQFTLRASAGFAENSGALLLARMRQDAPAVTLRIISKEEKYGRGLKEGKLDAEISVVSNNTEQEMKSRLLFSDKMVGVVSKTHPLTQLPVTAENLQQYEFIGIDRRAPGERTQPVCCMSGSGIAIKPAVMLVSGFSAAIAIAAMSDLVAVVPAQFTANLRKNLFSFRLPFPAEGLNFSLLWHPRTDNDPVQKWFRECILQVCRGDE</sequence>
<accession>A0A1B8HLH4</accession>
<dbReference type="SUPFAM" id="SSF53850">
    <property type="entry name" value="Periplasmic binding protein-like II"/>
    <property type="match status" value="1"/>
</dbReference>
<dbReference type="InterPro" id="IPR036388">
    <property type="entry name" value="WH-like_DNA-bd_sf"/>
</dbReference>
<dbReference type="InterPro" id="IPR005119">
    <property type="entry name" value="LysR_subst-bd"/>
</dbReference>
<evidence type="ECO:0000256" key="1">
    <source>
        <dbReference type="ARBA" id="ARBA00009437"/>
    </source>
</evidence>
<dbReference type="GO" id="GO:0003677">
    <property type="term" value="F:DNA binding"/>
    <property type="evidence" value="ECO:0007669"/>
    <property type="project" value="UniProtKB-KW"/>
</dbReference>
<feature type="domain" description="HTH lysR-type" evidence="5">
    <location>
        <begin position="4"/>
        <end position="61"/>
    </location>
</feature>
<keyword evidence="3" id="KW-0238">DNA-binding</keyword>
<dbReference type="SUPFAM" id="SSF46785">
    <property type="entry name" value="Winged helix' DNA-binding domain"/>
    <property type="match status" value="1"/>
</dbReference>
<name>A0A1B8HLH4_9GAMM</name>
<dbReference type="Gene3D" id="1.10.10.10">
    <property type="entry name" value="Winged helix-like DNA-binding domain superfamily/Winged helix DNA-binding domain"/>
    <property type="match status" value="1"/>
</dbReference>
<protein>
    <recommendedName>
        <fullName evidence="5">HTH lysR-type domain-containing protein</fullName>
    </recommendedName>
</protein>
<dbReference type="PANTHER" id="PTHR30118:SF15">
    <property type="entry name" value="TRANSCRIPTIONAL REGULATORY PROTEIN"/>
    <property type="match status" value="1"/>
</dbReference>
<evidence type="ECO:0000256" key="4">
    <source>
        <dbReference type="ARBA" id="ARBA00023163"/>
    </source>
</evidence>
<dbReference type="RefSeq" id="WP_067422201.1">
    <property type="nucleotide sequence ID" value="NZ_LZEX01000005.1"/>
</dbReference>
<dbReference type="EMBL" id="LZEX01000005">
    <property type="protein sequence ID" value="OBU10237.1"/>
    <property type="molecule type" value="Genomic_DNA"/>
</dbReference>
<dbReference type="Pfam" id="PF00126">
    <property type="entry name" value="HTH_1"/>
    <property type="match status" value="1"/>
</dbReference>
<dbReference type="AlphaFoldDB" id="A0A1B8HLH4"/>
<dbReference type="Pfam" id="PF03466">
    <property type="entry name" value="LysR_substrate"/>
    <property type="match status" value="1"/>
</dbReference>
<dbReference type="GO" id="GO:0003700">
    <property type="term" value="F:DNA-binding transcription factor activity"/>
    <property type="evidence" value="ECO:0007669"/>
    <property type="project" value="InterPro"/>
</dbReference>
<evidence type="ECO:0000256" key="2">
    <source>
        <dbReference type="ARBA" id="ARBA00023015"/>
    </source>
</evidence>
<dbReference type="PANTHER" id="PTHR30118">
    <property type="entry name" value="HTH-TYPE TRANSCRIPTIONAL REGULATOR LEUO-RELATED"/>
    <property type="match status" value="1"/>
</dbReference>
<comment type="similarity">
    <text evidence="1">Belongs to the LysR transcriptional regulatory family.</text>
</comment>
<dbReference type="InterPro" id="IPR050389">
    <property type="entry name" value="LysR-type_TF"/>
</dbReference>
<proteinExistence type="inferred from homology"/>
<comment type="caution">
    <text evidence="6">The sequence shown here is derived from an EMBL/GenBank/DDBJ whole genome shotgun (WGS) entry which is preliminary data.</text>
</comment>
<dbReference type="InterPro" id="IPR000847">
    <property type="entry name" value="LysR_HTH_N"/>
</dbReference>
<keyword evidence="4" id="KW-0804">Transcription</keyword>
<keyword evidence="2" id="KW-0805">Transcription regulation</keyword>
<gene>
    <name evidence="6" type="ORF">AYY17_16770</name>
</gene>
<dbReference type="Proteomes" id="UP000092247">
    <property type="component" value="Unassembled WGS sequence"/>
</dbReference>
<evidence type="ECO:0000313" key="6">
    <source>
        <dbReference type="EMBL" id="OBU10237.1"/>
    </source>
</evidence>
<evidence type="ECO:0000256" key="3">
    <source>
        <dbReference type="ARBA" id="ARBA00023125"/>
    </source>
</evidence>
<dbReference type="PROSITE" id="PS50931">
    <property type="entry name" value="HTH_LYSR"/>
    <property type="match status" value="1"/>
</dbReference>
<dbReference type="InterPro" id="IPR036390">
    <property type="entry name" value="WH_DNA-bd_sf"/>
</dbReference>
<organism evidence="6 7">
    <name type="scientific">Morganella psychrotolerans</name>
    <dbReference type="NCBI Taxonomy" id="368603"/>
    <lineage>
        <taxon>Bacteria</taxon>
        <taxon>Pseudomonadati</taxon>
        <taxon>Pseudomonadota</taxon>
        <taxon>Gammaproteobacteria</taxon>
        <taxon>Enterobacterales</taxon>
        <taxon>Morganellaceae</taxon>
        <taxon>Morganella</taxon>
    </lineage>
</organism>
<evidence type="ECO:0000259" key="5">
    <source>
        <dbReference type="PROSITE" id="PS50931"/>
    </source>
</evidence>
<dbReference type="STRING" id="368603.AYY16_14295"/>
<dbReference type="Gene3D" id="3.40.190.10">
    <property type="entry name" value="Periplasmic binding protein-like II"/>
    <property type="match status" value="2"/>
</dbReference>